<comment type="caution">
    <text evidence="2">The sequence shown here is derived from an EMBL/GenBank/DDBJ whole genome shotgun (WGS) entry which is preliminary data.</text>
</comment>
<name>A0A9D1WL65_9FIRM</name>
<accession>A0A9D1WL65</accession>
<reference evidence="2" key="2">
    <citation type="submission" date="2021-04" db="EMBL/GenBank/DDBJ databases">
        <authorList>
            <person name="Gilroy R."/>
        </authorList>
    </citation>
    <scope>NUCLEOTIDE SEQUENCE</scope>
    <source>
        <strain evidence="2">ChiSjej1B19-8411</strain>
    </source>
</reference>
<dbReference type="Proteomes" id="UP000886817">
    <property type="component" value="Unassembled WGS sequence"/>
</dbReference>
<dbReference type="PIRSF" id="PIRSF009264">
    <property type="entry name" value="TagBP_ald_AgaZ"/>
    <property type="match status" value="1"/>
</dbReference>
<dbReference type="Gene3D" id="1.10.400.20">
    <property type="entry name" value="putative tagatose 6-phosphate kinase domain like"/>
    <property type="match status" value="1"/>
</dbReference>
<dbReference type="EMBL" id="DXEX01000230">
    <property type="protein sequence ID" value="HIX60152.1"/>
    <property type="molecule type" value="Genomic_DNA"/>
</dbReference>
<dbReference type="Pfam" id="PF08013">
    <property type="entry name" value="GatZ_KbaZ-like"/>
    <property type="match status" value="1"/>
</dbReference>
<evidence type="ECO:0000256" key="1">
    <source>
        <dbReference type="ARBA" id="ARBA00005007"/>
    </source>
</evidence>
<comment type="pathway">
    <text evidence="1">Carbohydrate metabolism.</text>
</comment>
<dbReference type="Gene3D" id="3.20.20.70">
    <property type="entry name" value="Aldolase class I"/>
    <property type="match status" value="1"/>
</dbReference>
<dbReference type="GO" id="GO:0005975">
    <property type="term" value="P:carbohydrate metabolic process"/>
    <property type="evidence" value="ECO:0007669"/>
    <property type="project" value="InterPro"/>
</dbReference>
<reference evidence="2" key="1">
    <citation type="journal article" date="2021" name="PeerJ">
        <title>Extensive microbial diversity within the chicken gut microbiome revealed by metagenomics and culture.</title>
        <authorList>
            <person name="Gilroy R."/>
            <person name="Ravi A."/>
            <person name="Getino M."/>
            <person name="Pursley I."/>
            <person name="Horton D.L."/>
            <person name="Alikhan N.F."/>
            <person name="Baker D."/>
            <person name="Gharbi K."/>
            <person name="Hall N."/>
            <person name="Watson M."/>
            <person name="Adriaenssens E.M."/>
            <person name="Foster-Nyarko E."/>
            <person name="Jarju S."/>
            <person name="Secka A."/>
            <person name="Antonio M."/>
            <person name="Oren A."/>
            <person name="Chaudhuri R.R."/>
            <person name="La Ragione R."/>
            <person name="Hildebrand F."/>
            <person name="Pallen M.J."/>
        </authorList>
    </citation>
    <scope>NUCLEOTIDE SEQUENCE</scope>
    <source>
        <strain evidence="2">ChiSjej1B19-8411</strain>
    </source>
</reference>
<dbReference type="InterPro" id="IPR013785">
    <property type="entry name" value="Aldolase_TIM"/>
</dbReference>
<gene>
    <name evidence="2" type="ORF">IAA45_10645</name>
</gene>
<dbReference type="InterPro" id="IPR012062">
    <property type="entry name" value="GatZ/KbaZ-like"/>
</dbReference>
<organism evidence="2 3">
    <name type="scientific">Candidatus Blautia gallistercoris</name>
    <dbReference type="NCBI Taxonomy" id="2838490"/>
    <lineage>
        <taxon>Bacteria</taxon>
        <taxon>Bacillati</taxon>
        <taxon>Bacillota</taxon>
        <taxon>Clostridia</taxon>
        <taxon>Lachnospirales</taxon>
        <taxon>Lachnospiraceae</taxon>
        <taxon>Blautia</taxon>
    </lineage>
</organism>
<dbReference type="PANTHER" id="PTHR32502:SF2">
    <property type="entry name" value="D-TAGATOSE-1,6-BISPHOSPHATE ALDOLASE SUBUNIT KBAZ"/>
    <property type="match status" value="1"/>
</dbReference>
<protein>
    <submittedName>
        <fullName evidence="2">Class II D-tagatose-bisphosphate aldolase, non-catalytic subunit</fullName>
    </submittedName>
</protein>
<sequence>MADALRNMIEKRKKGIHCGIASYCSANELVIEAAMEQALRFDDEVLIEATANQVNQFGGYTGMLPADFKEFVYKIADKTGFPREKVILGGDHLGPLTWSGEPEETAMAKAVDLVKLFVKAGYKKIHLDTSMKLADDPVDAGLPDEVIARRGVRLYKACEEAYQELAAENPDEPRPAFIIGSEVPIPGGAQEAEDSVAVTKPEALRKTIAAYEAEFEKNGLKDAFRNIIGIVVQPGVEFGDDDIIHYNREKAVALTQAAKEYSNMVLEGHSTDYQTPKNMKMMVEDGIAILKVGPALTFALREALFALSMMEKVLVPEEKRANFIEVLEETMLKNPGNWAKHYHGTEEQLYIKRKYSFSDRCRYYFAQPEIVECMHKLFDNMDACDIPMGMLHQYMPYQYIKVRDGRLSKKAAELAKDNVVQIIEDYNYAVKFNYMTGNAFLD</sequence>
<dbReference type="GO" id="GO:0005886">
    <property type="term" value="C:plasma membrane"/>
    <property type="evidence" value="ECO:0007669"/>
    <property type="project" value="TreeGrafter"/>
</dbReference>
<dbReference type="PANTHER" id="PTHR32502">
    <property type="entry name" value="N-ACETYLGALACTOSAMINE PERMEASE II COMPONENT-RELATED"/>
    <property type="match status" value="1"/>
</dbReference>
<dbReference type="GO" id="GO:0009401">
    <property type="term" value="P:phosphoenolpyruvate-dependent sugar phosphotransferase system"/>
    <property type="evidence" value="ECO:0007669"/>
    <property type="project" value="TreeGrafter"/>
</dbReference>
<dbReference type="AlphaFoldDB" id="A0A9D1WL65"/>
<dbReference type="InterPro" id="IPR050303">
    <property type="entry name" value="GatZ_KbaZ_carbometab"/>
</dbReference>
<dbReference type="SUPFAM" id="SSF51569">
    <property type="entry name" value="Aldolase"/>
    <property type="match status" value="1"/>
</dbReference>
<evidence type="ECO:0000313" key="2">
    <source>
        <dbReference type="EMBL" id="HIX60152.1"/>
    </source>
</evidence>
<proteinExistence type="predicted"/>
<evidence type="ECO:0000313" key="3">
    <source>
        <dbReference type="Proteomes" id="UP000886817"/>
    </source>
</evidence>